<accession>A0ACB9CVI7</accession>
<evidence type="ECO:0000313" key="2">
    <source>
        <dbReference type="Proteomes" id="UP001055811"/>
    </source>
</evidence>
<dbReference type="EMBL" id="CM042013">
    <property type="protein sequence ID" value="KAI3738206.1"/>
    <property type="molecule type" value="Genomic_DNA"/>
</dbReference>
<reference evidence="2" key="1">
    <citation type="journal article" date="2022" name="Mol. Ecol. Resour.">
        <title>The genomes of chicory, endive, great burdock and yacon provide insights into Asteraceae palaeo-polyploidization history and plant inulin production.</title>
        <authorList>
            <person name="Fan W."/>
            <person name="Wang S."/>
            <person name="Wang H."/>
            <person name="Wang A."/>
            <person name="Jiang F."/>
            <person name="Liu H."/>
            <person name="Zhao H."/>
            <person name="Xu D."/>
            <person name="Zhang Y."/>
        </authorList>
    </citation>
    <scope>NUCLEOTIDE SEQUENCE [LARGE SCALE GENOMIC DNA]</scope>
    <source>
        <strain evidence="2">cv. Punajuju</strain>
    </source>
</reference>
<dbReference type="Proteomes" id="UP001055811">
    <property type="component" value="Linkage Group LG05"/>
</dbReference>
<protein>
    <submittedName>
        <fullName evidence="1">Uncharacterized protein</fullName>
    </submittedName>
</protein>
<evidence type="ECO:0000313" key="1">
    <source>
        <dbReference type="EMBL" id="KAI3738206.1"/>
    </source>
</evidence>
<comment type="caution">
    <text evidence="1">The sequence shown here is derived from an EMBL/GenBank/DDBJ whole genome shotgun (WGS) entry which is preliminary data.</text>
</comment>
<organism evidence="1 2">
    <name type="scientific">Cichorium intybus</name>
    <name type="common">Chicory</name>
    <dbReference type="NCBI Taxonomy" id="13427"/>
    <lineage>
        <taxon>Eukaryota</taxon>
        <taxon>Viridiplantae</taxon>
        <taxon>Streptophyta</taxon>
        <taxon>Embryophyta</taxon>
        <taxon>Tracheophyta</taxon>
        <taxon>Spermatophyta</taxon>
        <taxon>Magnoliopsida</taxon>
        <taxon>eudicotyledons</taxon>
        <taxon>Gunneridae</taxon>
        <taxon>Pentapetalae</taxon>
        <taxon>asterids</taxon>
        <taxon>campanulids</taxon>
        <taxon>Asterales</taxon>
        <taxon>Asteraceae</taxon>
        <taxon>Cichorioideae</taxon>
        <taxon>Cichorieae</taxon>
        <taxon>Cichoriinae</taxon>
        <taxon>Cichorium</taxon>
    </lineage>
</organism>
<name>A0ACB9CVI7_CICIN</name>
<proteinExistence type="predicted"/>
<reference evidence="1 2" key="2">
    <citation type="journal article" date="2022" name="Mol. Ecol. Resour.">
        <title>The genomes of chicory, endive, great burdock and yacon provide insights into Asteraceae paleo-polyploidization history and plant inulin production.</title>
        <authorList>
            <person name="Fan W."/>
            <person name="Wang S."/>
            <person name="Wang H."/>
            <person name="Wang A."/>
            <person name="Jiang F."/>
            <person name="Liu H."/>
            <person name="Zhao H."/>
            <person name="Xu D."/>
            <person name="Zhang Y."/>
        </authorList>
    </citation>
    <scope>NUCLEOTIDE SEQUENCE [LARGE SCALE GENOMIC DNA]</scope>
    <source>
        <strain evidence="2">cv. Punajuju</strain>
        <tissue evidence="1">Leaves</tissue>
    </source>
</reference>
<sequence length="248" mass="27958">MHQKLDPPPRSKTSEDILLCSGTRVAANMLNGSDEVDYFDGVFCYLDKMLMEEDDLTKKPCMFIDSLALQATEKMFHDALVDNSPLVKETERLEVYDSAVLCEDVKNLWLDKAYFPVTFPGTTDGDVRKKRKKKVDDPMDLTEFLVQCAEQMASGYITNAFQILKKIQKHSSLHGSSSKRMAYYFANAIEARMSGLGLEKYRTFSSATISAAQILTSYKAYINACPFHRMSNIFANKSIAKLSNGFNT</sequence>
<keyword evidence="2" id="KW-1185">Reference proteome</keyword>
<gene>
    <name evidence="1" type="ORF">L2E82_28229</name>
</gene>